<evidence type="ECO:0008006" key="5">
    <source>
        <dbReference type="Google" id="ProtNLM"/>
    </source>
</evidence>
<reference evidence="3" key="1">
    <citation type="journal article" date="2023" name="Mol. Phylogenet. Evol.">
        <title>Genome-scale phylogeny and comparative genomics of the fungal order Sordariales.</title>
        <authorList>
            <person name="Hensen N."/>
            <person name="Bonometti L."/>
            <person name="Westerberg I."/>
            <person name="Brannstrom I.O."/>
            <person name="Guillou S."/>
            <person name="Cros-Aarteil S."/>
            <person name="Calhoun S."/>
            <person name="Haridas S."/>
            <person name="Kuo A."/>
            <person name="Mondo S."/>
            <person name="Pangilinan J."/>
            <person name="Riley R."/>
            <person name="LaButti K."/>
            <person name="Andreopoulos B."/>
            <person name="Lipzen A."/>
            <person name="Chen C."/>
            <person name="Yan M."/>
            <person name="Daum C."/>
            <person name="Ng V."/>
            <person name="Clum A."/>
            <person name="Steindorff A."/>
            <person name="Ohm R.A."/>
            <person name="Martin F."/>
            <person name="Silar P."/>
            <person name="Natvig D.O."/>
            <person name="Lalanne C."/>
            <person name="Gautier V."/>
            <person name="Ament-Velasquez S.L."/>
            <person name="Kruys A."/>
            <person name="Hutchinson M.I."/>
            <person name="Powell A.J."/>
            <person name="Barry K."/>
            <person name="Miller A.N."/>
            <person name="Grigoriev I.V."/>
            <person name="Debuchy R."/>
            <person name="Gladieux P."/>
            <person name="Hiltunen Thoren M."/>
            <person name="Johannesson H."/>
        </authorList>
    </citation>
    <scope>NUCLEOTIDE SEQUENCE</scope>
    <source>
        <strain evidence="3">PSN243</strain>
    </source>
</reference>
<keyword evidence="4" id="KW-1185">Reference proteome</keyword>
<sequence length="139" mass="15657">MFLPFSASLSLQCSMVLGDIVIAFLLFMTQEDNHRCTNTAASHCRHHRIGATPKASGSLQRAWASPNSTESQRQQERYLSTPGIARCNKEHLETFSASKCRFPLGRESLREGTPPGLMLSLLRRVSRGSPRTRREQREL</sequence>
<evidence type="ECO:0000313" key="4">
    <source>
        <dbReference type="Proteomes" id="UP001321760"/>
    </source>
</evidence>
<reference evidence="3" key="2">
    <citation type="submission" date="2023-05" db="EMBL/GenBank/DDBJ databases">
        <authorList>
            <consortium name="Lawrence Berkeley National Laboratory"/>
            <person name="Steindorff A."/>
            <person name="Hensen N."/>
            <person name="Bonometti L."/>
            <person name="Westerberg I."/>
            <person name="Brannstrom I.O."/>
            <person name="Guillou S."/>
            <person name="Cros-Aarteil S."/>
            <person name="Calhoun S."/>
            <person name="Haridas S."/>
            <person name="Kuo A."/>
            <person name="Mondo S."/>
            <person name="Pangilinan J."/>
            <person name="Riley R."/>
            <person name="Labutti K."/>
            <person name="Andreopoulos B."/>
            <person name="Lipzen A."/>
            <person name="Chen C."/>
            <person name="Yanf M."/>
            <person name="Daum C."/>
            <person name="Ng V."/>
            <person name="Clum A."/>
            <person name="Ohm R."/>
            <person name="Martin F."/>
            <person name="Silar P."/>
            <person name="Natvig D."/>
            <person name="Lalanne C."/>
            <person name="Gautier V."/>
            <person name="Ament-Velasquez S.L."/>
            <person name="Kruys A."/>
            <person name="Hutchinson M.I."/>
            <person name="Powell A.J."/>
            <person name="Barry K."/>
            <person name="Miller A.N."/>
            <person name="Grigoriev I.V."/>
            <person name="Debuchy R."/>
            <person name="Gladieux P."/>
            <person name="Thoren M.H."/>
            <person name="Johannesson H."/>
        </authorList>
    </citation>
    <scope>NUCLEOTIDE SEQUENCE</scope>
    <source>
        <strain evidence="3">PSN243</strain>
    </source>
</reference>
<feature type="region of interest" description="Disordered" evidence="1">
    <location>
        <begin position="51"/>
        <end position="77"/>
    </location>
</feature>
<dbReference type="EMBL" id="MU865941">
    <property type="protein sequence ID" value="KAK4448783.1"/>
    <property type="molecule type" value="Genomic_DNA"/>
</dbReference>
<feature type="chain" id="PRO_5043339537" description="Secreted protein" evidence="2">
    <location>
        <begin position="19"/>
        <end position="139"/>
    </location>
</feature>
<proteinExistence type="predicted"/>
<dbReference type="Proteomes" id="UP001321760">
    <property type="component" value="Unassembled WGS sequence"/>
</dbReference>
<feature type="compositionally biased region" description="Polar residues" evidence="1">
    <location>
        <begin position="55"/>
        <end position="72"/>
    </location>
</feature>
<dbReference type="AlphaFoldDB" id="A0AAV9GN77"/>
<gene>
    <name evidence="3" type="ORF">QBC34DRAFT_406722</name>
</gene>
<feature type="signal peptide" evidence="2">
    <location>
        <begin position="1"/>
        <end position="18"/>
    </location>
</feature>
<accession>A0AAV9GN77</accession>
<comment type="caution">
    <text evidence="3">The sequence shown here is derived from an EMBL/GenBank/DDBJ whole genome shotgun (WGS) entry which is preliminary data.</text>
</comment>
<keyword evidence="2" id="KW-0732">Signal</keyword>
<evidence type="ECO:0000256" key="2">
    <source>
        <dbReference type="SAM" id="SignalP"/>
    </source>
</evidence>
<evidence type="ECO:0000313" key="3">
    <source>
        <dbReference type="EMBL" id="KAK4448783.1"/>
    </source>
</evidence>
<name>A0AAV9GN77_9PEZI</name>
<organism evidence="3 4">
    <name type="scientific">Podospora aff. communis PSN243</name>
    <dbReference type="NCBI Taxonomy" id="3040156"/>
    <lineage>
        <taxon>Eukaryota</taxon>
        <taxon>Fungi</taxon>
        <taxon>Dikarya</taxon>
        <taxon>Ascomycota</taxon>
        <taxon>Pezizomycotina</taxon>
        <taxon>Sordariomycetes</taxon>
        <taxon>Sordariomycetidae</taxon>
        <taxon>Sordariales</taxon>
        <taxon>Podosporaceae</taxon>
        <taxon>Podospora</taxon>
    </lineage>
</organism>
<evidence type="ECO:0000256" key="1">
    <source>
        <dbReference type="SAM" id="MobiDB-lite"/>
    </source>
</evidence>
<protein>
    <recommendedName>
        <fullName evidence="5">Secreted protein</fullName>
    </recommendedName>
</protein>